<dbReference type="InterPro" id="IPR002082">
    <property type="entry name" value="Asp_carbamoyltransf"/>
</dbReference>
<keyword evidence="4" id="KW-0808">Transferase</keyword>
<evidence type="ECO:0000256" key="1">
    <source>
        <dbReference type="ARBA" id="ARBA00004852"/>
    </source>
</evidence>
<dbReference type="GO" id="GO:0006520">
    <property type="term" value="P:amino acid metabolic process"/>
    <property type="evidence" value="ECO:0007669"/>
    <property type="project" value="InterPro"/>
</dbReference>
<dbReference type="NCBIfam" id="TIGR00670">
    <property type="entry name" value="asp_carb_tr"/>
    <property type="match status" value="1"/>
</dbReference>
<reference evidence="10" key="1">
    <citation type="journal article" date="2014" name="Front. Microbiol.">
        <title>High frequency of phylogenetically diverse reductive dehalogenase-homologous genes in deep subseafloor sedimentary metagenomes.</title>
        <authorList>
            <person name="Kawai M."/>
            <person name="Futagami T."/>
            <person name="Toyoda A."/>
            <person name="Takaki Y."/>
            <person name="Nishi S."/>
            <person name="Hori S."/>
            <person name="Arai W."/>
            <person name="Tsubouchi T."/>
            <person name="Morono Y."/>
            <person name="Uchiyama I."/>
            <person name="Ito T."/>
            <person name="Fujiyama A."/>
            <person name="Inagaki F."/>
            <person name="Takami H."/>
        </authorList>
    </citation>
    <scope>NUCLEOTIDE SEQUENCE</scope>
    <source>
        <strain evidence="10">Expedition CK06-06</strain>
    </source>
</reference>
<evidence type="ECO:0000256" key="7">
    <source>
        <dbReference type="ARBA" id="ARBA00048859"/>
    </source>
</evidence>
<dbReference type="GO" id="GO:0016597">
    <property type="term" value="F:amino acid binding"/>
    <property type="evidence" value="ECO:0007669"/>
    <property type="project" value="InterPro"/>
</dbReference>
<dbReference type="NCBIfam" id="NF002032">
    <property type="entry name" value="PRK00856.1"/>
    <property type="match status" value="1"/>
</dbReference>
<dbReference type="InterPro" id="IPR006132">
    <property type="entry name" value="Asp/Orn_carbamoyltranf_P-bd"/>
</dbReference>
<evidence type="ECO:0000259" key="9">
    <source>
        <dbReference type="Pfam" id="PF02729"/>
    </source>
</evidence>
<dbReference type="InterPro" id="IPR036901">
    <property type="entry name" value="Asp/Orn_carbamoylTrfase_sf"/>
</dbReference>
<sequence length="269" mass="29491">QIKPMVPKTTSIWQHHHILDIDDFTLEEIELVFHTTQAMKEVLSRPIKRVPALRGKTLITLFYEPSTRTRLSFELAAKNLGADAVNLSASVSSLAKGESLVDTLGTLQALGADIVVMRHPQSGAPYIASKYIEASMVNAGDGWHAHPTQALLDLYTIHKHKGSLKGLKAVIIGDIMHSRVSRSNIWGLTTMGAEVTLCCPPTLLPAGLGGQHHHLPSVSIEHDIELALDGADVVMALRLQLERQQSGLLPSIREYIQLYQLTEARLARA</sequence>
<dbReference type="PROSITE" id="PS00097">
    <property type="entry name" value="CARBAMOYLTRANSFERASE"/>
    <property type="match status" value="1"/>
</dbReference>
<dbReference type="EMBL" id="BARU01027889">
    <property type="protein sequence ID" value="GAH64316.1"/>
    <property type="molecule type" value="Genomic_DNA"/>
</dbReference>
<comment type="catalytic activity">
    <reaction evidence="7">
        <text>carbamoyl phosphate + L-aspartate = N-carbamoyl-L-aspartate + phosphate + H(+)</text>
        <dbReference type="Rhea" id="RHEA:20013"/>
        <dbReference type="ChEBI" id="CHEBI:15378"/>
        <dbReference type="ChEBI" id="CHEBI:29991"/>
        <dbReference type="ChEBI" id="CHEBI:32814"/>
        <dbReference type="ChEBI" id="CHEBI:43474"/>
        <dbReference type="ChEBI" id="CHEBI:58228"/>
        <dbReference type="EC" id="2.1.3.2"/>
    </reaction>
</comment>
<gene>
    <name evidence="10" type="ORF">S03H2_44586</name>
</gene>
<feature type="domain" description="Aspartate/ornithine carbamoyltransferase Asp/Orn-binding" evidence="8">
    <location>
        <begin position="165"/>
        <end position="267"/>
    </location>
</feature>
<feature type="non-terminal residue" evidence="10">
    <location>
        <position position="1"/>
    </location>
</feature>
<dbReference type="GO" id="GO:0006207">
    <property type="term" value="P:'de novo' pyrimidine nucleobase biosynthetic process"/>
    <property type="evidence" value="ECO:0007669"/>
    <property type="project" value="InterPro"/>
</dbReference>
<comment type="function">
    <text evidence="6">Catalyzes the condensation of carbamoyl phosphate and aspartate to form carbamoyl aspartate and inorganic phosphate, the committed step in the de novo pyrimidine nucleotide biosynthesis pathway.</text>
</comment>
<evidence type="ECO:0000256" key="3">
    <source>
        <dbReference type="ARBA" id="ARBA00013008"/>
    </source>
</evidence>
<evidence type="ECO:0000313" key="10">
    <source>
        <dbReference type="EMBL" id="GAH64316.1"/>
    </source>
</evidence>
<dbReference type="Gene3D" id="3.40.50.1370">
    <property type="entry name" value="Aspartate/ornithine carbamoyltransferase"/>
    <property type="match status" value="2"/>
</dbReference>
<protein>
    <recommendedName>
        <fullName evidence="3">aspartate carbamoyltransferase</fullName>
        <ecNumber evidence="3">2.1.3.2</ecNumber>
    </recommendedName>
</protein>
<organism evidence="10">
    <name type="scientific">marine sediment metagenome</name>
    <dbReference type="NCBI Taxonomy" id="412755"/>
    <lineage>
        <taxon>unclassified sequences</taxon>
        <taxon>metagenomes</taxon>
        <taxon>ecological metagenomes</taxon>
    </lineage>
</organism>
<comment type="similarity">
    <text evidence="2">Belongs to the aspartate/ornithine carbamoyltransferase superfamily. ATCase family.</text>
</comment>
<evidence type="ECO:0000256" key="6">
    <source>
        <dbReference type="ARBA" id="ARBA00043884"/>
    </source>
</evidence>
<evidence type="ECO:0000256" key="5">
    <source>
        <dbReference type="ARBA" id="ARBA00022975"/>
    </source>
</evidence>
<feature type="domain" description="Aspartate/ornithine carbamoyltransferase carbamoyl-P binding" evidence="9">
    <location>
        <begin position="17"/>
        <end position="158"/>
    </location>
</feature>
<dbReference type="PRINTS" id="PR00101">
    <property type="entry name" value="ATCASE"/>
</dbReference>
<dbReference type="GO" id="GO:0044205">
    <property type="term" value="P:'de novo' UMP biosynthetic process"/>
    <property type="evidence" value="ECO:0007669"/>
    <property type="project" value="UniProtKB-UniPathway"/>
</dbReference>
<dbReference type="GO" id="GO:0004070">
    <property type="term" value="F:aspartate carbamoyltransferase activity"/>
    <property type="evidence" value="ECO:0007669"/>
    <property type="project" value="UniProtKB-EC"/>
</dbReference>
<evidence type="ECO:0000256" key="4">
    <source>
        <dbReference type="ARBA" id="ARBA00022679"/>
    </source>
</evidence>
<comment type="pathway">
    <text evidence="1">Pyrimidine metabolism; UMP biosynthesis via de novo pathway; (S)-dihydroorotate from bicarbonate: step 2/3.</text>
</comment>
<dbReference type="EC" id="2.1.3.2" evidence="3"/>
<proteinExistence type="inferred from homology"/>
<dbReference type="InterPro" id="IPR006130">
    <property type="entry name" value="Asp/Orn_carbamoylTrfase"/>
</dbReference>
<evidence type="ECO:0000259" key="8">
    <source>
        <dbReference type="Pfam" id="PF00185"/>
    </source>
</evidence>
<dbReference type="UniPathway" id="UPA00070">
    <property type="reaction ID" value="UER00116"/>
</dbReference>
<dbReference type="Pfam" id="PF00185">
    <property type="entry name" value="OTCace"/>
    <property type="match status" value="1"/>
</dbReference>
<dbReference type="GO" id="GO:0005829">
    <property type="term" value="C:cytosol"/>
    <property type="evidence" value="ECO:0007669"/>
    <property type="project" value="TreeGrafter"/>
</dbReference>
<name>X1H2C4_9ZZZZ</name>
<feature type="non-terminal residue" evidence="10">
    <location>
        <position position="269"/>
    </location>
</feature>
<dbReference type="SUPFAM" id="SSF53671">
    <property type="entry name" value="Aspartate/ornithine carbamoyltransferase"/>
    <property type="match status" value="1"/>
</dbReference>
<dbReference type="PANTHER" id="PTHR45753">
    <property type="entry name" value="ORNITHINE CARBAMOYLTRANSFERASE, MITOCHONDRIAL"/>
    <property type="match status" value="1"/>
</dbReference>
<dbReference type="PRINTS" id="PR00100">
    <property type="entry name" value="AOTCASE"/>
</dbReference>
<evidence type="ECO:0000256" key="2">
    <source>
        <dbReference type="ARBA" id="ARBA00008896"/>
    </source>
</evidence>
<keyword evidence="5" id="KW-0665">Pyrimidine biosynthesis</keyword>
<dbReference type="Pfam" id="PF02729">
    <property type="entry name" value="OTCace_N"/>
    <property type="match status" value="1"/>
</dbReference>
<dbReference type="InterPro" id="IPR006131">
    <property type="entry name" value="Asp_carbamoyltransf_Asp/Orn-bd"/>
</dbReference>
<dbReference type="PANTHER" id="PTHR45753:SF6">
    <property type="entry name" value="ASPARTATE CARBAMOYLTRANSFERASE"/>
    <property type="match status" value="1"/>
</dbReference>
<accession>X1H2C4</accession>
<comment type="caution">
    <text evidence="10">The sequence shown here is derived from an EMBL/GenBank/DDBJ whole genome shotgun (WGS) entry which is preliminary data.</text>
</comment>
<dbReference type="AlphaFoldDB" id="X1H2C4"/>